<dbReference type="EMBL" id="BGZK01000649">
    <property type="protein sequence ID" value="GBP54525.1"/>
    <property type="molecule type" value="Genomic_DNA"/>
</dbReference>
<reference evidence="2 3" key="1">
    <citation type="journal article" date="2019" name="Commun. Biol.">
        <title>The bagworm genome reveals a unique fibroin gene that provides high tensile strength.</title>
        <authorList>
            <person name="Kono N."/>
            <person name="Nakamura H."/>
            <person name="Ohtoshi R."/>
            <person name="Tomita M."/>
            <person name="Numata K."/>
            <person name="Arakawa K."/>
        </authorList>
    </citation>
    <scope>NUCLEOTIDE SEQUENCE [LARGE SCALE GENOMIC DNA]</scope>
</reference>
<feature type="region of interest" description="Disordered" evidence="1">
    <location>
        <begin position="77"/>
        <end position="98"/>
    </location>
</feature>
<sequence length="98" mass="11335">MYNIDFRDIGSSDSPHCRVRIILAAKLPQRVISAFGFASYVKRKRKRWWRGRGDCIVPFIARNVSIVIRDKNFYLTPRPPLSTSHRRPPGYPDASSKC</sequence>
<accession>A0A4C1WWT2</accession>
<comment type="caution">
    <text evidence="2">The sequence shown here is derived from an EMBL/GenBank/DDBJ whole genome shotgun (WGS) entry which is preliminary data.</text>
</comment>
<organism evidence="2 3">
    <name type="scientific">Eumeta variegata</name>
    <name type="common">Bagworm moth</name>
    <name type="synonym">Eumeta japonica</name>
    <dbReference type="NCBI Taxonomy" id="151549"/>
    <lineage>
        <taxon>Eukaryota</taxon>
        <taxon>Metazoa</taxon>
        <taxon>Ecdysozoa</taxon>
        <taxon>Arthropoda</taxon>
        <taxon>Hexapoda</taxon>
        <taxon>Insecta</taxon>
        <taxon>Pterygota</taxon>
        <taxon>Neoptera</taxon>
        <taxon>Endopterygota</taxon>
        <taxon>Lepidoptera</taxon>
        <taxon>Glossata</taxon>
        <taxon>Ditrysia</taxon>
        <taxon>Tineoidea</taxon>
        <taxon>Psychidae</taxon>
        <taxon>Oiketicinae</taxon>
        <taxon>Eumeta</taxon>
    </lineage>
</organism>
<protein>
    <submittedName>
        <fullName evidence="2">Uncharacterized protein</fullName>
    </submittedName>
</protein>
<dbReference type="Proteomes" id="UP000299102">
    <property type="component" value="Unassembled WGS sequence"/>
</dbReference>
<proteinExistence type="predicted"/>
<evidence type="ECO:0000313" key="2">
    <source>
        <dbReference type="EMBL" id="GBP54525.1"/>
    </source>
</evidence>
<dbReference type="AlphaFoldDB" id="A0A4C1WWT2"/>
<evidence type="ECO:0000256" key="1">
    <source>
        <dbReference type="SAM" id="MobiDB-lite"/>
    </source>
</evidence>
<gene>
    <name evidence="2" type="ORF">EVAR_43395_1</name>
</gene>
<name>A0A4C1WWT2_EUMVA</name>
<keyword evidence="3" id="KW-1185">Reference proteome</keyword>
<evidence type="ECO:0000313" key="3">
    <source>
        <dbReference type="Proteomes" id="UP000299102"/>
    </source>
</evidence>